<dbReference type="InterPro" id="IPR037278">
    <property type="entry name" value="ARFGAP/RecO"/>
</dbReference>
<gene>
    <name evidence="7 9" type="primary">recO</name>
    <name evidence="9" type="ORF">ACFSUN_18995</name>
</gene>
<accession>A0ABW5Q5M8</accession>
<comment type="caution">
    <text evidence="9">The sequence shown here is derived from an EMBL/GenBank/DDBJ whole genome shotgun (WGS) entry which is preliminary data.</text>
</comment>
<evidence type="ECO:0000313" key="9">
    <source>
        <dbReference type="EMBL" id="MFD2630858.1"/>
    </source>
</evidence>
<comment type="similarity">
    <text evidence="1 7">Belongs to the RecO family.</text>
</comment>
<evidence type="ECO:0000256" key="4">
    <source>
        <dbReference type="ARBA" id="ARBA00023172"/>
    </source>
</evidence>
<sequence>MLEKVNGFVIKTNDYGETHKIVTIFSKKVGKFSLLAKGAKKPKSRMAAVTQPFIYGEYFVYLNSGLSTLQQGEVIQSLRAIREDIVKTAYAAYVSELLDKLLDQQSPDIHIYEEFEQTMHWIAEKEDPAIPIMMLEMKLYEKGGFAPTVDRCANCGQKRSPYAFSIKEGGLLCNQCRYLDETAVSLPDTVTRLLYVFSAVNLDQVGSISVKDENKKLLRELLNSYYDAYGGFYLKSRKFLSQIDLLS</sequence>
<dbReference type="Pfam" id="PF11967">
    <property type="entry name" value="RecO_N"/>
    <property type="match status" value="1"/>
</dbReference>
<organism evidence="9 10">
    <name type="scientific">Oceanobacillus kapialis</name>
    <dbReference type="NCBI Taxonomy" id="481353"/>
    <lineage>
        <taxon>Bacteria</taxon>
        <taxon>Bacillati</taxon>
        <taxon>Bacillota</taxon>
        <taxon>Bacilli</taxon>
        <taxon>Bacillales</taxon>
        <taxon>Bacillaceae</taxon>
        <taxon>Oceanobacillus</taxon>
    </lineage>
</organism>
<dbReference type="Gene3D" id="1.20.1440.120">
    <property type="entry name" value="Recombination protein O, C-terminal domain"/>
    <property type="match status" value="1"/>
</dbReference>
<dbReference type="Pfam" id="PF02565">
    <property type="entry name" value="RecO_C"/>
    <property type="match status" value="1"/>
</dbReference>
<evidence type="ECO:0000256" key="3">
    <source>
        <dbReference type="ARBA" id="ARBA00022763"/>
    </source>
</evidence>
<dbReference type="EMBL" id="JBHUMX010000045">
    <property type="protein sequence ID" value="MFD2630858.1"/>
    <property type="molecule type" value="Genomic_DNA"/>
</dbReference>
<dbReference type="PANTHER" id="PTHR33991:SF1">
    <property type="entry name" value="DNA REPAIR PROTEIN RECO"/>
    <property type="match status" value="1"/>
</dbReference>
<evidence type="ECO:0000313" key="10">
    <source>
        <dbReference type="Proteomes" id="UP001597451"/>
    </source>
</evidence>
<evidence type="ECO:0000259" key="8">
    <source>
        <dbReference type="Pfam" id="PF11967"/>
    </source>
</evidence>
<dbReference type="RefSeq" id="WP_379564501.1">
    <property type="nucleotide sequence ID" value="NZ_JBHUMX010000045.1"/>
</dbReference>
<dbReference type="InterPro" id="IPR003717">
    <property type="entry name" value="RecO"/>
</dbReference>
<dbReference type="InterPro" id="IPR042242">
    <property type="entry name" value="RecO_C"/>
</dbReference>
<dbReference type="NCBIfam" id="TIGR00613">
    <property type="entry name" value="reco"/>
    <property type="match status" value="1"/>
</dbReference>
<dbReference type="InterPro" id="IPR022572">
    <property type="entry name" value="DNA_rep/recomb_RecO_N"/>
</dbReference>
<keyword evidence="3 7" id="KW-0227">DNA damage</keyword>
<dbReference type="SUPFAM" id="SSF57863">
    <property type="entry name" value="ArfGap/RecO-like zinc finger"/>
    <property type="match status" value="1"/>
</dbReference>
<dbReference type="InterPro" id="IPR012340">
    <property type="entry name" value="NA-bd_OB-fold"/>
</dbReference>
<keyword evidence="4 7" id="KW-0233">DNA recombination</keyword>
<evidence type="ECO:0000256" key="5">
    <source>
        <dbReference type="ARBA" id="ARBA00023204"/>
    </source>
</evidence>
<dbReference type="Proteomes" id="UP001597451">
    <property type="component" value="Unassembled WGS sequence"/>
</dbReference>
<evidence type="ECO:0000256" key="7">
    <source>
        <dbReference type="HAMAP-Rule" id="MF_00201"/>
    </source>
</evidence>
<name>A0ABW5Q5M8_9BACI</name>
<feature type="domain" description="DNA replication/recombination mediator RecO N-terminal" evidence="8">
    <location>
        <begin position="1"/>
        <end position="77"/>
    </location>
</feature>
<evidence type="ECO:0000256" key="2">
    <source>
        <dbReference type="ARBA" id="ARBA00021310"/>
    </source>
</evidence>
<dbReference type="HAMAP" id="MF_00201">
    <property type="entry name" value="RecO"/>
    <property type="match status" value="1"/>
</dbReference>
<proteinExistence type="inferred from homology"/>
<reference evidence="10" key="1">
    <citation type="journal article" date="2019" name="Int. J. Syst. Evol. Microbiol.">
        <title>The Global Catalogue of Microorganisms (GCM) 10K type strain sequencing project: providing services to taxonomists for standard genome sequencing and annotation.</title>
        <authorList>
            <consortium name="The Broad Institute Genomics Platform"/>
            <consortium name="The Broad Institute Genome Sequencing Center for Infectious Disease"/>
            <person name="Wu L."/>
            <person name="Ma J."/>
        </authorList>
    </citation>
    <scope>NUCLEOTIDE SEQUENCE [LARGE SCALE GENOMIC DNA]</scope>
    <source>
        <strain evidence="10">TISTR 1858</strain>
    </source>
</reference>
<keyword evidence="10" id="KW-1185">Reference proteome</keyword>
<comment type="function">
    <text evidence="7">Involved in DNA repair and RecF pathway recombination.</text>
</comment>
<dbReference type="PANTHER" id="PTHR33991">
    <property type="entry name" value="DNA REPAIR PROTEIN RECO"/>
    <property type="match status" value="1"/>
</dbReference>
<evidence type="ECO:0000256" key="6">
    <source>
        <dbReference type="ARBA" id="ARBA00033409"/>
    </source>
</evidence>
<dbReference type="SUPFAM" id="SSF50249">
    <property type="entry name" value="Nucleic acid-binding proteins"/>
    <property type="match status" value="1"/>
</dbReference>
<evidence type="ECO:0000256" key="1">
    <source>
        <dbReference type="ARBA" id="ARBA00007452"/>
    </source>
</evidence>
<keyword evidence="5 7" id="KW-0234">DNA repair</keyword>
<dbReference type="Gene3D" id="2.40.50.140">
    <property type="entry name" value="Nucleic acid-binding proteins"/>
    <property type="match status" value="1"/>
</dbReference>
<protein>
    <recommendedName>
        <fullName evidence="2 7">DNA repair protein RecO</fullName>
    </recommendedName>
    <alternativeName>
        <fullName evidence="6 7">Recombination protein O</fullName>
    </alternativeName>
</protein>